<reference evidence="1 2" key="1">
    <citation type="journal article" date="2020" name="Biotechnol. Biofuels">
        <title>New insights from the biogas microbiome by comprehensive genome-resolved metagenomics of nearly 1600 species originating from multiple anaerobic digesters.</title>
        <authorList>
            <person name="Campanaro S."/>
            <person name="Treu L."/>
            <person name="Rodriguez-R L.M."/>
            <person name="Kovalovszki A."/>
            <person name="Ziels R.M."/>
            <person name="Maus I."/>
            <person name="Zhu X."/>
            <person name="Kougias P.G."/>
            <person name="Basile A."/>
            <person name="Luo G."/>
            <person name="Schluter A."/>
            <person name="Konstantinidis K.T."/>
            <person name="Angelidaki I."/>
        </authorList>
    </citation>
    <scope>NUCLEOTIDE SEQUENCE [LARGE SCALE GENOMIC DNA]</scope>
    <source>
        <strain evidence="1">AS27yjCOA_65</strain>
    </source>
</reference>
<dbReference type="AlphaFoldDB" id="A0A7X9FRF9"/>
<name>A0A7X9FRF9_9DELT</name>
<gene>
    <name evidence="1" type="ORF">GYA55_04655</name>
</gene>
<evidence type="ECO:0000313" key="1">
    <source>
        <dbReference type="EMBL" id="NMC62439.1"/>
    </source>
</evidence>
<protein>
    <submittedName>
        <fullName evidence="1">Uncharacterized protein</fullName>
    </submittedName>
</protein>
<accession>A0A7X9FRF9</accession>
<comment type="caution">
    <text evidence="1">The sequence shown here is derived from an EMBL/GenBank/DDBJ whole genome shotgun (WGS) entry which is preliminary data.</text>
</comment>
<sequence>MIRNGDFYWICERALVHDLNKLVVTIRKNAKGACLGEDVYSISAYEKLKTLFIEAGISESFAEFMTEAGSKTGHNSLEDFIEIGLDDYRGLVHGKIAGKRVHLEDDMTFTNNPQYR</sequence>
<evidence type="ECO:0000313" key="2">
    <source>
        <dbReference type="Proteomes" id="UP000524246"/>
    </source>
</evidence>
<dbReference type="EMBL" id="JAAZON010000195">
    <property type="protein sequence ID" value="NMC62439.1"/>
    <property type="molecule type" value="Genomic_DNA"/>
</dbReference>
<organism evidence="1 2">
    <name type="scientific">SAR324 cluster bacterium</name>
    <dbReference type="NCBI Taxonomy" id="2024889"/>
    <lineage>
        <taxon>Bacteria</taxon>
        <taxon>Deltaproteobacteria</taxon>
        <taxon>SAR324 cluster</taxon>
    </lineage>
</organism>
<proteinExistence type="predicted"/>
<dbReference type="Proteomes" id="UP000524246">
    <property type="component" value="Unassembled WGS sequence"/>
</dbReference>